<evidence type="ECO:0000313" key="4">
    <source>
        <dbReference type="Proteomes" id="UP000072867"/>
    </source>
</evidence>
<dbReference type="AlphaFoldDB" id="A0A147HRR2"/>
<protein>
    <recommendedName>
        <fullName evidence="2">ATPase AAA-type core domain-containing protein</fullName>
    </recommendedName>
</protein>
<dbReference type="Pfam" id="PF13304">
    <property type="entry name" value="AAA_21"/>
    <property type="match status" value="1"/>
</dbReference>
<dbReference type="Gene3D" id="3.40.50.300">
    <property type="entry name" value="P-loop containing nucleotide triphosphate hydrolases"/>
    <property type="match status" value="1"/>
</dbReference>
<evidence type="ECO:0000313" key="3">
    <source>
        <dbReference type="EMBL" id="KTT65392.1"/>
    </source>
</evidence>
<dbReference type="SUPFAM" id="SSF52540">
    <property type="entry name" value="P-loop containing nucleoside triphosphate hydrolases"/>
    <property type="match status" value="1"/>
</dbReference>
<dbReference type="GO" id="GO:0016887">
    <property type="term" value="F:ATP hydrolysis activity"/>
    <property type="evidence" value="ECO:0007669"/>
    <property type="project" value="InterPro"/>
</dbReference>
<feature type="domain" description="ATPase AAA-type core" evidence="2">
    <location>
        <begin position="347"/>
        <end position="606"/>
    </location>
</feature>
<dbReference type="PANTHER" id="PTHR43581">
    <property type="entry name" value="ATP/GTP PHOSPHATASE"/>
    <property type="match status" value="1"/>
</dbReference>
<accession>A0A147HRR2</accession>
<dbReference type="Proteomes" id="UP000072867">
    <property type="component" value="Unassembled WGS sequence"/>
</dbReference>
<evidence type="ECO:0000259" key="2">
    <source>
        <dbReference type="Pfam" id="PF13304"/>
    </source>
</evidence>
<dbReference type="InterPro" id="IPR003959">
    <property type="entry name" value="ATPase_AAA_core"/>
</dbReference>
<reference evidence="3 4" key="1">
    <citation type="journal article" date="2016" name="Front. Microbiol.">
        <title>Genomic Resource of Rice Seed Associated Bacteria.</title>
        <authorList>
            <person name="Midha S."/>
            <person name="Bansal K."/>
            <person name="Sharma S."/>
            <person name="Kumar N."/>
            <person name="Patil P.P."/>
            <person name="Chaudhry V."/>
            <person name="Patil P.B."/>
        </authorList>
    </citation>
    <scope>NUCLEOTIDE SEQUENCE [LARGE SCALE GENOMIC DNA]</scope>
    <source>
        <strain evidence="3 4">NS319</strain>
    </source>
</reference>
<dbReference type="PANTHER" id="PTHR43581:SF2">
    <property type="entry name" value="EXCINUCLEASE ATPASE SUBUNIT"/>
    <property type="match status" value="1"/>
</dbReference>
<proteinExistence type="predicted"/>
<gene>
    <name evidence="3" type="ORF">NS319_18100</name>
</gene>
<comment type="caution">
    <text evidence="3">The sequence shown here is derived from an EMBL/GenBank/DDBJ whole genome shotgun (WGS) entry which is preliminary data.</text>
</comment>
<dbReference type="InterPro" id="IPR051396">
    <property type="entry name" value="Bact_Antivir_Def_Nuclease"/>
</dbReference>
<organism evidence="3 4">
    <name type="scientific">Sphingomonas sanguinis</name>
    <dbReference type="NCBI Taxonomy" id="33051"/>
    <lineage>
        <taxon>Bacteria</taxon>
        <taxon>Pseudomonadati</taxon>
        <taxon>Pseudomonadota</taxon>
        <taxon>Alphaproteobacteria</taxon>
        <taxon>Sphingomonadales</taxon>
        <taxon>Sphingomonadaceae</taxon>
        <taxon>Sphingomonas</taxon>
    </lineage>
</organism>
<dbReference type="EMBL" id="LDTD01000186">
    <property type="protein sequence ID" value="KTT65392.1"/>
    <property type="molecule type" value="Genomic_DNA"/>
</dbReference>
<name>A0A147HRR2_9SPHN</name>
<dbReference type="GO" id="GO:0005524">
    <property type="term" value="F:ATP binding"/>
    <property type="evidence" value="ECO:0007669"/>
    <property type="project" value="InterPro"/>
</dbReference>
<feature type="region of interest" description="Disordered" evidence="1">
    <location>
        <begin position="1"/>
        <end position="36"/>
    </location>
</feature>
<dbReference type="CDD" id="cd00267">
    <property type="entry name" value="ABC_ATPase"/>
    <property type="match status" value="1"/>
</dbReference>
<dbReference type="PATRIC" id="fig|33051.3.peg.1221"/>
<sequence length="756" mass="84584">MSRAAQSGRERMREFFSLPAKRRAQTPVPPPGLRSDDSDLVTALARMSYGRCAFCEAEDELVAHRLRPAGNALPQREDSRNTSHLYYLWLGDAWQNFFPICRGCIPKEPQFPVAGERAKLPQGPQLNNYLERGGGVWPSYPPKEEPLLLDPVSDTGFERHLIPKLNGEIVGESRRGELTTVIYELNRDDRKGQRYQTYAARIDRLLSMVRNEPEETQGNDWQHLFDFQRMEFGGSWFLMLRRIARWVGGSRGVKWRTSRAHIRTFFLKLSATGDAPDRVRDALAAIAREDEGLRAGRWRLAAIYSLRTPIAAVEISNFKAIERLQLRFTAPPPPDLDMPGPTAPSLVILGENATGKSSILEAIALALTSGPARTALELPWSQLVLDASQMGGDRKTSPKRADIKVTLVNNQSISLTIDQGSPIVRSEFGNQQVPVFAYGAFRRYLIQSRRSAPHKHIRNLFDGSTLSNPEPWLKSLPADTFNLVIRTLHDLLSIEGAFDVIQKVGSQLRMVTSITDPDGQVRYNKAPLQSVSSGYRSMLAMVCDIMRGLLDPQVYEKFESFETAQGIVLIDEIEAHLHPRWKVQVMTSLRKALPGMTFIVTTHDPLCLRGMSNGEVCVLQRVASNDSDQASNLPILVEQMAGLPEVANMRIEQLLTSDFFQLLSSDDASSDRRLAHIAELIRSREDKSLQGTDAVVLQKFEEDIAMALPVGSSEVHQLVQGAVAEYLQKRRDASSKTLAKLRDDAKAEILRALETL</sequence>
<evidence type="ECO:0000256" key="1">
    <source>
        <dbReference type="SAM" id="MobiDB-lite"/>
    </source>
</evidence>
<dbReference type="InterPro" id="IPR027417">
    <property type="entry name" value="P-loop_NTPase"/>
</dbReference>